<keyword evidence="3" id="KW-0560">Oxidoreductase</keyword>
<evidence type="ECO:0000256" key="1">
    <source>
        <dbReference type="ARBA" id="ARBA00022630"/>
    </source>
</evidence>
<gene>
    <name evidence="6" type="ORF">KDH_26870</name>
</gene>
<evidence type="ECO:0000256" key="2">
    <source>
        <dbReference type="ARBA" id="ARBA00022827"/>
    </source>
</evidence>
<keyword evidence="2" id="KW-0274">FAD</keyword>
<feature type="domain" description="FAD-binding" evidence="5">
    <location>
        <begin position="317"/>
        <end position="388"/>
    </location>
</feature>
<dbReference type="SUPFAM" id="SSF51905">
    <property type="entry name" value="FAD/NAD(P)-binding domain"/>
    <property type="match status" value="1"/>
</dbReference>
<proteinExistence type="predicted"/>
<dbReference type="EMBL" id="BSRI01000001">
    <property type="protein sequence ID" value="GLV55843.1"/>
    <property type="molecule type" value="Genomic_DNA"/>
</dbReference>
<dbReference type="Gene3D" id="3.50.50.60">
    <property type="entry name" value="FAD/NAD(P)-binding domain"/>
    <property type="match status" value="1"/>
</dbReference>
<dbReference type="GO" id="GO:0004497">
    <property type="term" value="F:monooxygenase activity"/>
    <property type="evidence" value="ECO:0007669"/>
    <property type="project" value="UniProtKB-KW"/>
</dbReference>
<evidence type="ECO:0000256" key="4">
    <source>
        <dbReference type="ARBA" id="ARBA00023033"/>
    </source>
</evidence>
<feature type="domain" description="FAD-binding" evidence="5">
    <location>
        <begin position="8"/>
        <end position="179"/>
    </location>
</feature>
<evidence type="ECO:0000256" key="3">
    <source>
        <dbReference type="ARBA" id="ARBA00023002"/>
    </source>
</evidence>
<dbReference type="InterPro" id="IPR036188">
    <property type="entry name" value="FAD/NAD-bd_sf"/>
</dbReference>
<comment type="caution">
    <text evidence="6">The sequence shown here is derived from an EMBL/GenBank/DDBJ whole genome shotgun (WGS) entry which is preliminary data.</text>
</comment>
<dbReference type="PANTHER" id="PTHR47178">
    <property type="entry name" value="MONOOXYGENASE, FAD-BINDING"/>
    <property type="match status" value="1"/>
</dbReference>
<dbReference type="Proteomes" id="UP001344906">
    <property type="component" value="Unassembled WGS sequence"/>
</dbReference>
<dbReference type="PANTHER" id="PTHR47178:SF6">
    <property type="entry name" value="FAD-BINDING DOMAIN-CONTAINING PROTEIN"/>
    <property type="match status" value="1"/>
</dbReference>
<evidence type="ECO:0000313" key="7">
    <source>
        <dbReference type="Proteomes" id="UP001344906"/>
    </source>
</evidence>
<dbReference type="InterPro" id="IPR002938">
    <property type="entry name" value="FAD-bd"/>
</dbReference>
<keyword evidence="4 6" id="KW-0503">Monooxygenase</keyword>
<evidence type="ECO:0000259" key="5">
    <source>
        <dbReference type="Pfam" id="PF01494"/>
    </source>
</evidence>
<sequence>MNMPQKDLRVLVVGGGLGGLCLAQGLRKAGISVAVYERDRSPEARTQGYRFHMDIRGEEALRACLPTNLYELALAIRAQPSKGATVFRMVDGELREAATMRFPESGSSEFVTVGSSIDRLTLRHVLLAGLDDIVYFGKEFTRYEQQPDGTVRACFADGTDSVGDVLVAADGVGSRIREQFLPYAELIDTGVRWLGGKTLLTDELRTFLLPQLAETFGMVHIGAQSMLFGLVTFHQDPNQAAAHLWPGLRFHTTSDYVFWGVLVQQHQLAMSDDELNAMPGSKLQHLLLALVADWPPTLRMLIEQCQPDQTFVLRMRHARPIEQWQTTNVTLLGDAIHAMPPRGSGANTALRDARQLADSLIAVARLGTPFHQALHDYETEMVRYGFAALRASLQRPTDELRSGWFAEGGFNRNR</sequence>
<reference evidence="6 7" key="1">
    <citation type="submission" date="2023-02" db="EMBL/GenBank/DDBJ databases">
        <title>Dictyobacter halimunensis sp. nov., a new member of the class Ktedonobacteria from forest soil in a geothermal area.</title>
        <authorList>
            <person name="Rachmania M.K."/>
            <person name="Ningsih F."/>
            <person name="Sakai Y."/>
            <person name="Yabe S."/>
            <person name="Yokota A."/>
            <person name="Sjamsuridzal W."/>
        </authorList>
    </citation>
    <scope>NUCLEOTIDE SEQUENCE [LARGE SCALE GENOMIC DNA]</scope>
    <source>
        <strain evidence="6 7">S3.2.2.5</strain>
    </source>
</reference>
<evidence type="ECO:0000313" key="6">
    <source>
        <dbReference type="EMBL" id="GLV55843.1"/>
    </source>
</evidence>
<dbReference type="PRINTS" id="PR00420">
    <property type="entry name" value="RNGMNOXGNASE"/>
</dbReference>
<keyword evidence="1" id="KW-0285">Flavoprotein</keyword>
<keyword evidence="7" id="KW-1185">Reference proteome</keyword>
<protein>
    <submittedName>
        <fullName evidence="6">Monooxygenase</fullName>
    </submittedName>
</protein>
<name>A0ABQ6FNJ7_9CHLR</name>
<organism evidence="6 7">
    <name type="scientific">Dictyobacter halimunensis</name>
    <dbReference type="NCBI Taxonomy" id="3026934"/>
    <lineage>
        <taxon>Bacteria</taxon>
        <taxon>Bacillati</taxon>
        <taxon>Chloroflexota</taxon>
        <taxon>Ktedonobacteria</taxon>
        <taxon>Ktedonobacterales</taxon>
        <taxon>Dictyobacteraceae</taxon>
        <taxon>Dictyobacter</taxon>
    </lineage>
</organism>
<dbReference type="Pfam" id="PF01494">
    <property type="entry name" value="FAD_binding_3"/>
    <property type="match status" value="2"/>
</dbReference>
<accession>A0ABQ6FNJ7</accession>